<dbReference type="OrthoDB" id="9811177at2"/>
<dbReference type="Proteomes" id="UP000282515">
    <property type="component" value="Unassembled WGS sequence"/>
</dbReference>
<dbReference type="EMBL" id="RDBF01000015">
    <property type="protein sequence ID" value="RLV54684.1"/>
    <property type="molecule type" value="Genomic_DNA"/>
</dbReference>
<reference evidence="2 3" key="1">
    <citation type="submission" date="2018-10" db="EMBL/GenBank/DDBJ databases">
        <title>Aeromicrobium sp. 9W16Y-2 whole genome shotgun sequence.</title>
        <authorList>
            <person name="Li F."/>
        </authorList>
    </citation>
    <scope>NUCLEOTIDE SEQUENCE [LARGE SCALE GENOMIC DNA]</scope>
    <source>
        <strain evidence="2 3">9W16Y-2</strain>
    </source>
</reference>
<dbReference type="Gene3D" id="3.30.2010.10">
    <property type="entry name" value="Metalloproteases ('zincins'), catalytic domain"/>
    <property type="match status" value="1"/>
</dbReference>
<evidence type="ECO:0000313" key="2">
    <source>
        <dbReference type="EMBL" id="RLV54684.1"/>
    </source>
</evidence>
<accession>A0A3L8PHS1</accession>
<dbReference type="PANTHER" id="PTHR30399:SF1">
    <property type="entry name" value="UTP PYROPHOSPHATASE"/>
    <property type="match status" value="1"/>
</dbReference>
<name>A0A3L8PHS1_9ACTN</name>
<feature type="domain" description="YgjP-like metallopeptidase" evidence="1">
    <location>
        <begin position="53"/>
        <end position="159"/>
    </location>
</feature>
<keyword evidence="3" id="KW-1185">Reference proteome</keyword>
<dbReference type="InterPro" id="IPR053136">
    <property type="entry name" value="UTP_pyrophosphatase-like"/>
</dbReference>
<dbReference type="Pfam" id="PF01863">
    <property type="entry name" value="YgjP-like"/>
    <property type="match status" value="1"/>
</dbReference>
<organism evidence="2 3">
    <name type="scientific">Aeromicrobium phragmitis</name>
    <dbReference type="NCBI Taxonomy" id="2478914"/>
    <lineage>
        <taxon>Bacteria</taxon>
        <taxon>Bacillati</taxon>
        <taxon>Actinomycetota</taxon>
        <taxon>Actinomycetes</taxon>
        <taxon>Propionibacteriales</taxon>
        <taxon>Nocardioidaceae</taxon>
        <taxon>Aeromicrobium</taxon>
    </lineage>
</organism>
<evidence type="ECO:0000313" key="3">
    <source>
        <dbReference type="Proteomes" id="UP000282515"/>
    </source>
</evidence>
<dbReference type="AlphaFoldDB" id="A0A3L8PHS1"/>
<proteinExistence type="predicted"/>
<gene>
    <name evidence="2" type="ORF">D9V41_15340</name>
</gene>
<sequence length="178" mass="20346">MSVPRTTVRGMKDAPRIEVRRSSRRRRTVQARREGDRTIVMIPASMSKAEEERVVGDLVAKLDARVQRRRAPQADDDLMSRASDLSARYLAGAARPSSVRWVGNQHKRWGSCSTHDGSIRLSDRLRPMPGYVVDYVLLHELAHLLEADHGPRFQQLLSGYERRERAEGFLEAVSWQSR</sequence>
<evidence type="ECO:0000259" key="1">
    <source>
        <dbReference type="Pfam" id="PF01863"/>
    </source>
</evidence>
<comment type="caution">
    <text evidence="2">The sequence shown here is derived from an EMBL/GenBank/DDBJ whole genome shotgun (WGS) entry which is preliminary data.</text>
</comment>
<dbReference type="InterPro" id="IPR002725">
    <property type="entry name" value="YgjP-like_metallopeptidase"/>
</dbReference>
<protein>
    <submittedName>
        <fullName evidence="2">M48 family peptidase</fullName>
    </submittedName>
</protein>
<dbReference type="PANTHER" id="PTHR30399">
    <property type="entry name" value="UNCHARACTERIZED PROTEIN YGJP"/>
    <property type="match status" value="1"/>
</dbReference>